<sequence>MRNDWLHVDSRTFTLVRLYEQFISLVLKVFCEIEAGQESKSRASGGLRTWFIGVVFDTVDENLGRFRPCGTIRACSKAHYRSESVKFHWLLDFSSLGVVLVDILEESNSATELLRFLGHMAHCFRGERSSFDSSSFCIRDRTRCHYWRRATCRSFVFHELVRGRGFGSSIARGIFALPLVGQIDWSANWCITCRHTLRNAQGELVTFTNQELARLERTNRQQQRQSDTTMGDQANQDDLIAAMALMQQQMQQLQQTIQAQEQAA</sequence>
<feature type="coiled-coil region" evidence="1">
    <location>
        <begin position="205"/>
        <end position="263"/>
    </location>
</feature>
<comment type="caution">
    <text evidence="2">The sequence shown here is derived from an EMBL/GenBank/DDBJ whole genome shotgun (WGS) entry which is preliminary data.</text>
</comment>
<dbReference type="EMBL" id="QGKW02000717">
    <property type="protein sequence ID" value="KAF2599547.1"/>
    <property type="molecule type" value="Genomic_DNA"/>
</dbReference>
<evidence type="ECO:0000256" key="1">
    <source>
        <dbReference type="SAM" id="Coils"/>
    </source>
</evidence>
<reference evidence="2" key="1">
    <citation type="submission" date="2019-12" db="EMBL/GenBank/DDBJ databases">
        <title>Genome sequencing and annotation of Brassica cretica.</title>
        <authorList>
            <person name="Studholme D.J."/>
            <person name="Sarris P.F."/>
        </authorList>
    </citation>
    <scope>NUCLEOTIDE SEQUENCE</scope>
    <source>
        <strain evidence="2">PFS-001/15</strain>
        <tissue evidence="2">Leaf</tissue>
    </source>
</reference>
<evidence type="ECO:0000313" key="2">
    <source>
        <dbReference type="EMBL" id="KAF2599547.1"/>
    </source>
</evidence>
<gene>
    <name evidence="2" type="ORF">F2Q68_00008093</name>
</gene>
<organism evidence="2 3">
    <name type="scientific">Brassica cretica</name>
    <name type="common">Mustard</name>
    <dbReference type="NCBI Taxonomy" id="69181"/>
    <lineage>
        <taxon>Eukaryota</taxon>
        <taxon>Viridiplantae</taxon>
        <taxon>Streptophyta</taxon>
        <taxon>Embryophyta</taxon>
        <taxon>Tracheophyta</taxon>
        <taxon>Spermatophyta</taxon>
        <taxon>Magnoliopsida</taxon>
        <taxon>eudicotyledons</taxon>
        <taxon>Gunneridae</taxon>
        <taxon>Pentapetalae</taxon>
        <taxon>rosids</taxon>
        <taxon>malvids</taxon>
        <taxon>Brassicales</taxon>
        <taxon>Brassicaceae</taxon>
        <taxon>Brassiceae</taxon>
        <taxon>Brassica</taxon>
    </lineage>
</organism>
<accession>A0A8S9L0K6</accession>
<evidence type="ECO:0000313" key="3">
    <source>
        <dbReference type="Proteomes" id="UP000712281"/>
    </source>
</evidence>
<protein>
    <submittedName>
        <fullName evidence="2">Uncharacterized protein</fullName>
    </submittedName>
</protein>
<dbReference type="AlphaFoldDB" id="A0A8S9L0K6"/>
<dbReference type="Proteomes" id="UP000712281">
    <property type="component" value="Unassembled WGS sequence"/>
</dbReference>
<keyword evidence="1" id="KW-0175">Coiled coil</keyword>
<name>A0A8S9L0K6_BRACR</name>
<proteinExistence type="predicted"/>